<dbReference type="KEGG" id="phet:94289870"/>
<dbReference type="OrthoDB" id="240601at2759"/>
<feature type="region of interest" description="Disordered" evidence="1">
    <location>
        <begin position="197"/>
        <end position="230"/>
    </location>
</feature>
<organism evidence="3 4">
    <name type="scientific">Porcisia hertigi</name>
    <dbReference type="NCBI Taxonomy" id="2761500"/>
    <lineage>
        <taxon>Eukaryota</taxon>
        <taxon>Discoba</taxon>
        <taxon>Euglenozoa</taxon>
        <taxon>Kinetoplastea</taxon>
        <taxon>Metakinetoplastina</taxon>
        <taxon>Trypanosomatida</taxon>
        <taxon>Trypanosomatidae</taxon>
        <taxon>Leishmaniinae</taxon>
        <taxon>Porcisia</taxon>
    </lineage>
</organism>
<evidence type="ECO:0000313" key="3">
    <source>
        <dbReference type="EMBL" id="KAG5497531.1"/>
    </source>
</evidence>
<keyword evidence="2" id="KW-0472">Membrane</keyword>
<evidence type="ECO:0000256" key="2">
    <source>
        <dbReference type="SAM" id="Phobius"/>
    </source>
</evidence>
<evidence type="ECO:0000256" key="1">
    <source>
        <dbReference type="SAM" id="MobiDB-lite"/>
    </source>
</evidence>
<dbReference type="EMBL" id="JAFJZO010000031">
    <property type="protein sequence ID" value="KAG5497531.1"/>
    <property type="molecule type" value="Genomic_DNA"/>
</dbReference>
<keyword evidence="2" id="KW-1133">Transmembrane helix</keyword>
<keyword evidence="4" id="KW-1185">Reference proteome</keyword>
<dbReference type="Proteomes" id="UP000674318">
    <property type="component" value="Unassembled WGS sequence"/>
</dbReference>
<keyword evidence="2" id="KW-0812">Transmembrane</keyword>
<evidence type="ECO:0000313" key="4">
    <source>
        <dbReference type="Proteomes" id="UP000674318"/>
    </source>
</evidence>
<dbReference type="GeneID" id="94289870"/>
<sequence>MAFMISDTCASPQRLSKNAEKHCAADICALDHRLGRCVRQVEMLMASSTGDSAPFRYHGRRSTTSCIRRLGELLREAKELEQRVAAESSDNTGNTQETTESVDDDTDTPLGAYYRQQLQACFTHIQQDANAAQKLLAQFLSKSPTLAHLPVSCVGTAPQTLEHGFTASAAASFDNSSRIYADVVPPRAACIPPAAVHSVEGPSSSWTEAQDPSPIREGAAQTKATPAAKGRMTTAVVTSASFSAHPNRTPSAAGATISAEDCIMEDIQQAIHQMKDGALQMSALMAQEKSQMKSANDLLSGGVAKSQANMRQLDRVSYVGEAQRAPWILKHVPGMPILWRTVLQPMWAFLKQVLLMVSIIAVTGCMVLLIGVVPKPVVYRGQRSDTPNSRTPPQIASALTPVPLTTTTPPPPEVNVDPSVPAEVLQNISMPLPRDESPLVSLSDDL</sequence>
<protein>
    <submittedName>
        <fullName evidence="3">Uncharacterized protein</fullName>
    </submittedName>
</protein>
<accession>A0A836IH70</accession>
<feature type="compositionally biased region" description="Polar residues" evidence="1">
    <location>
        <begin position="384"/>
        <end position="394"/>
    </location>
</feature>
<name>A0A836IH70_9TRYP</name>
<feature type="compositionally biased region" description="Polar residues" evidence="1">
    <location>
        <begin position="201"/>
        <end position="210"/>
    </location>
</feature>
<dbReference type="AlphaFoldDB" id="A0A836IH70"/>
<reference evidence="3 4" key="1">
    <citation type="submission" date="2021-02" db="EMBL/GenBank/DDBJ databases">
        <title>Porcisia hertigi Genome sequencing and assembly.</title>
        <authorList>
            <person name="Almutairi H."/>
            <person name="Gatherer D."/>
        </authorList>
    </citation>
    <scope>NUCLEOTIDE SEQUENCE [LARGE SCALE GENOMIC DNA]</scope>
    <source>
        <strain evidence="3 4">C119</strain>
    </source>
</reference>
<feature type="region of interest" description="Disordered" evidence="1">
    <location>
        <begin position="82"/>
        <end position="109"/>
    </location>
</feature>
<proteinExistence type="predicted"/>
<dbReference type="RefSeq" id="XP_067754999.1">
    <property type="nucleotide sequence ID" value="XM_067899793.1"/>
</dbReference>
<feature type="region of interest" description="Disordered" evidence="1">
    <location>
        <begin position="381"/>
        <end position="418"/>
    </location>
</feature>
<feature type="transmembrane region" description="Helical" evidence="2">
    <location>
        <begin position="353"/>
        <end position="373"/>
    </location>
</feature>
<gene>
    <name evidence="3" type="ORF">JKF63_03795</name>
</gene>
<comment type="caution">
    <text evidence="3">The sequence shown here is derived from an EMBL/GenBank/DDBJ whole genome shotgun (WGS) entry which is preliminary data.</text>
</comment>